<comment type="caution">
    <text evidence="1">The sequence shown here is derived from an EMBL/GenBank/DDBJ whole genome shotgun (WGS) entry which is preliminary data.</text>
</comment>
<dbReference type="Proteomes" id="UP000789920">
    <property type="component" value="Unassembled WGS sequence"/>
</dbReference>
<sequence length="380" mass="44825">CRILNYGHKFIPTPTSKQRLDITLPDNPFMARSLDDLERRYNLLFEFGGGGRSKVVRIPNPYYHPKPTLHIQNFINALKPKISSDFIKTPHYNLTIQEKKALHNLAKNRDIVITLTDKNLGLAIIPYMEYIKVMEEMPNNIDYEEIKHSEEECIDIMQNRILHLTMTMENKHNNYFLPEDSQLPYFHLLPKPKSLNNEHKAIKRGLFENIFFRRYIDDIIIFGDIINESLINDIYPTHHNISWQHIDNDKKANFLDLSIEIVGEKIITKRYSKFPRMASFVHYKSNHHFKGYPKHILMEADTIIWDNRLNTLHQINNKRVDDKPLPPIILRVPYDSLLFKEKNYSKILQETFNNTLGNLNIQKPILCVTNMPSLVRILAR</sequence>
<feature type="non-terminal residue" evidence="1">
    <location>
        <position position="380"/>
    </location>
</feature>
<evidence type="ECO:0000313" key="2">
    <source>
        <dbReference type="Proteomes" id="UP000789920"/>
    </source>
</evidence>
<name>A0ACA9RPQ7_9GLOM</name>
<dbReference type="EMBL" id="CAJVQC010060950">
    <property type="protein sequence ID" value="CAG8801309.1"/>
    <property type="molecule type" value="Genomic_DNA"/>
</dbReference>
<protein>
    <submittedName>
        <fullName evidence="1">6560_t:CDS:1</fullName>
    </submittedName>
</protein>
<reference evidence="1" key="1">
    <citation type="submission" date="2021-06" db="EMBL/GenBank/DDBJ databases">
        <authorList>
            <person name="Kallberg Y."/>
            <person name="Tangrot J."/>
            <person name="Rosling A."/>
        </authorList>
    </citation>
    <scope>NUCLEOTIDE SEQUENCE</scope>
    <source>
        <strain evidence="1">MA461A</strain>
    </source>
</reference>
<keyword evidence="2" id="KW-1185">Reference proteome</keyword>
<gene>
    <name evidence="1" type="ORF">RPERSI_LOCUS21085</name>
</gene>
<accession>A0ACA9RPQ7</accession>
<proteinExistence type="predicted"/>
<evidence type="ECO:0000313" key="1">
    <source>
        <dbReference type="EMBL" id="CAG8801309.1"/>
    </source>
</evidence>
<feature type="non-terminal residue" evidence="1">
    <location>
        <position position="1"/>
    </location>
</feature>
<organism evidence="1 2">
    <name type="scientific">Racocetra persica</name>
    <dbReference type="NCBI Taxonomy" id="160502"/>
    <lineage>
        <taxon>Eukaryota</taxon>
        <taxon>Fungi</taxon>
        <taxon>Fungi incertae sedis</taxon>
        <taxon>Mucoromycota</taxon>
        <taxon>Glomeromycotina</taxon>
        <taxon>Glomeromycetes</taxon>
        <taxon>Diversisporales</taxon>
        <taxon>Gigasporaceae</taxon>
        <taxon>Racocetra</taxon>
    </lineage>
</organism>